<evidence type="ECO:0000313" key="8">
    <source>
        <dbReference type="EMBL" id="MCP1335026.1"/>
    </source>
</evidence>
<evidence type="ECO:0000259" key="7">
    <source>
        <dbReference type="PROSITE" id="PS51085"/>
    </source>
</evidence>
<dbReference type="EMBL" id="JAMZFT010000001">
    <property type="protein sequence ID" value="MCP1335026.1"/>
    <property type="molecule type" value="Genomic_DNA"/>
</dbReference>
<evidence type="ECO:0000256" key="4">
    <source>
        <dbReference type="ARBA" id="ARBA00023004"/>
    </source>
</evidence>
<dbReference type="PANTHER" id="PTHR23426:SF65">
    <property type="entry name" value="FERREDOXIN-2, MITOCHONDRIAL"/>
    <property type="match status" value="1"/>
</dbReference>
<dbReference type="InterPro" id="IPR036010">
    <property type="entry name" value="2Fe-2S_ferredoxin-like_sf"/>
</dbReference>
<accession>A0A9J6PFY9</accession>
<keyword evidence="3" id="KW-0479">Metal-binding</keyword>
<keyword evidence="2" id="KW-0001">2Fe-2S</keyword>
<comment type="similarity">
    <text evidence="1">Belongs to the adrenodoxin/putidaredoxin family.</text>
</comment>
<dbReference type="GO" id="GO:0051537">
    <property type="term" value="F:2 iron, 2 sulfur cluster binding"/>
    <property type="evidence" value="ECO:0007669"/>
    <property type="project" value="UniProtKB-KW"/>
</dbReference>
<proteinExistence type="inferred from homology"/>
<dbReference type="GO" id="GO:0140647">
    <property type="term" value="P:P450-containing electron transport chain"/>
    <property type="evidence" value="ECO:0007669"/>
    <property type="project" value="InterPro"/>
</dbReference>
<evidence type="ECO:0000256" key="3">
    <source>
        <dbReference type="ARBA" id="ARBA00022723"/>
    </source>
</evidence>
<name>A0A9J6PFY9_9PROT</name>
<dbReference type="RefSeq" id="WP_269330986.1">
    <property type="nucleotide sequence ID" value="NZ_JAMZFT010000001.1"/>
</dbReference>
<dbReference type="PROSITE" id="PS51085">
    <property type="entry name" value="2FE2S_FER_2"/>
    <property type="match status" value="1"/>
</dbReference>
<dbReference type="PROSITE" id="PS00814">
    <property type="entry name" value="ADX"/>
    <property type="match status" value="1"/>
</dbReference>
<dbReference type="PANTHER" id="PTHR23426">
    <property type="entry name" value="FERREDOXIN/ADRENODOXIN"/>
    <property type="match status" value="1"/>
</dbReference>
<keyword evidence="5" id="KW-0411">Iron-sulfur</keyword>
<dbReference type="Gene3D" id="3.10.20.30">
    <property type="match status" value="1"/>
</dbReference>
<protein>
    <submittedName>
        <fullName evidence="8">2Fe-2S iron-sulfur cluster-binding protein</fullName>
    </submittedName>
</protein>
<dbReference type="Pfam" id="PF00111">
    <property type="entry name" value="Fer2"/>
    <property type="match status" value="1"/>
</dbReference>
<dbReference type="GO" id="GO:0046872">
    <property type="term" value="F:metal ion binding"/>
    <property type="evidence" value="ECO:0007669"/>
    <property type="project" value="UniProtKB-KW"/>
</dbReference>
<dbReference type="SUPFAM" id="SSF54292">
    <property type="entry name" value="2Fe-2S ferredoxin-like"/>
    <property type="match status" value="1"/>
</dbReference>
<dbReference type="InterPro" id="IPR018298">
    <property type="entry name" value="Adrenodoxin_Fe-S_BS"/>
</dbReference>
<dbReference type="InterPro" id="IPR001055">
    <property type="entry name" value="Adrenodoxin-like"/>
</dbReference>
<evidence type="ECO:0000256" key="6">
    <source>
        <dbReference type="ARBA" id="ARBA00034078"/>
    </source>
</evidence>
<feature type="domain" description="2Fe-2S ferredoxin-type" evidence="7">
    <location>
        <begin position="1"/>
        <end position="103"/>
    </location>
</feature>
<dbReference type="PRINTS" id="PR00355">
    <property type="entry name" value="ADRENODOXIN"/>
</dbReference>
<evidence type="ECO:0000256" key="5">
    <source>
        <dbReference type="ARBA" id="ARBA00023014"/>
    </source>
</evidence>
<keyword evidence="4" id="KW-0408">Iron</keyword>
<sequence>MKIRVTDQTGKEHELEGIEGWRVMEIIRDWGLPIKAECGGACSCATCHVYVDEDWMDRLVPATDEELEMLDTAPAVEDNSRLSCQILMSEALDGLHVTLAPGSEPD</sequence>
<comment type="cofactor">
    <cofactor evidence="6">
        <name>[2Fe-2S] cluster</name>
        <dbReference type="ChEBI" id="CHEBI:190135"/>
    </cofactor>
</comment>
<dbReference type="Proteomes" id="UP001055804">
    <property type="component" value="Unassembled WGS sequence"/>
</dbReference>
<evidence type="ECO:0000256" key="2">
    <source>
        <dbReference type="ARBA" id="ARBA00022714"/>
    </source>
</evidence>
<gene>
    <name evidence="8" type="ORF">NJQ99_01235</name>
</gene>
<evidence type="ECO:0000256" key="1">
    <source>
        <dbReference type="ARBA" id="ARBA00010914"/>
    </source>
</evidence>
<dbReference type="InterPro" id="IPR001041">
    <property type="entry name" value="2Fe-2S_ferredoxin-type"/>
</dbReference>
<organism evidence="8 9">
    <name type="scientific">Futiania mangrovi</name>
    <dbReference type="NCBI Taxonomy" id="2959716"/>
    <lineage>
        <taxon>Bacteria</taxon>
        <taxon>Pseudomonadati</taxon>
        <taxon>Pseudomonadota</taxon>
        <taxon>Alphaproteobacteria</taxon>
        <taxon>Futianiales</taxon>
        <taxon>Futianiaceae</taxon>
        <taxon>Futiania</taxon>
    </lineage>
</organism>
<reference evidence="8" key="1">
    <citation type="submission" date="2022-06" db="EMBL/GenBank/DDBJ databases">
        <title>Isolation and Genomics of Futiania mangrovii gen. nov., sp. nov., a Rare and Metabolically-versatile member in the Class Alphaproteobacteria.</title>
        <authorList>
            <person name="Liu L."/>
            <person name="Huang W.-C."/>
            <person name="Pan J."/>
            <person name="Li J."/>
            <person name="Huang Y."/>
            <person name="Du H."/>
            <person name="Liu Y."/>
            <person name="Li M."/>
        </authorList>
    </citation>
    <scope>NUCLEOTIDE SEQUENCE</scope>
    <source>
        <strain evidence="8">FT118</strain>
    </source>
</reference>
<evidence type="ECO:0000313" key="9">
    <source>
        <dbReference type="Proteomes" id="UP001055804"/>
    </source>
</evidence>
<dbReference type="CDD" id="cd00207">
    <property type="entry name" value="fer2"/>
    <property type="match status" value="1"/>
</dbReference>
<keyword evidence="9" id="KW-1185">Reference proteome</keyword>
<dbReference type="InterPro" id="IPR012675">
    <property type="entry name" value="Beta-grasp_dom_sf"/>
</dbReference>
<comment type="caution">
    <text evidence="8">The sequence shown here is derived from an EMBL/GenBank/DDBJ whole genome shotgun (WGS) entry which is preliminary data.</text>
</comment>
<dbReference type="AlphaFoldDB" id="A0A9J6PFY9"/>
<dbReference type="GO" id="GO:0009055">
    <property type="term" value="F:electron transfer activity"/>
    <property type="evidence" value="ECO:0007669"/>
    <property type="project" value="TreeGrafter"/>
</dbReference>